<sequence length="53" mass="5983">MLGVWRKNGNLDFPMSPEELDPLVACQTTDGYWLGMVEFTLILRLNPGRGSQD</sequence>
<dbReference type="Proteomes" id="UP000001025">
    <property type="component" value="Chromosome"/>
</dbReference>
<dbReference type="KEGG" id="rba:RB12150"/>
<evidence type="ECO:0000313" key="1">
    <source>
        <dbReference type="EMBL" id="CAD77419.1"/>
    </source>
</evidence>
<protein>
    <submittedName>
        <fullName evidence="1">Uncharacterized protein</fullName>
    </submittedName>
</protein>
<dbReference type="InParanoid" id="Q7UJ41"/>
<dbReference type="AlphaFoldDB" id="Q7UJ41"/>
<dbReference type="EMBL" id="BX294154">
    <property type="protein sequence ID" value="CAD77419.1"/>
    <property type="molecule type" value="Genomic_DNA"/>
</dbReference>
<keyword evidence="2" id="KW-1185">Reference proteome</keyword>
<evidence type="ECO:0000313" key="2">
    <source>
        <dbReference type="Proteomes" id="UP000001025"/>
    </source>
</evidence>
<dbReference type="EnsemblBacteria" id="CAD77419">
    <property type="protein sequence ID" value="CAD77419"/>
    <property type="gene ID" value="RB12150"/>
</dbReference>
<proteinExistence type="predicted"/>
<dbReference type="HOGENOM" id="CLU_3065612_0_0_0"/>
<accession>Q7UJ41</accession>
<organism evidence="1 2">
    <name type="scientific">Rhodopirellula baltica (strain DSM 10527 / NCIMB 13988 / SH1)</name>
    <dbReference type="NCBI Taxonomy" id="243090"/>
    <lineage>
        <taxon>Bacteria</taxon>
        <taxon>Pseudomonadati</taxon>
        <taxon>Planctomycetota</taxon>
        <taxon>Planctomycetia</taxon>
        <taxon>Pirellulales</taxon>
        <taxon>Pirellulaceae</taxon>
        <taxon>Rhodopirellula</taxon>
    </lineage>
</organism>
<name>Q7UJ41_RHOBA</name>
<reference evidence="1 2" key="1">
    <citation type="journal article" date="2003" name="Proc. Natl. Acad. Sci. U.S.A.">
        <title>Complete genome sequence of the marine planctomycete Pirellula sp. strain 1.</title>
        <authorList>
            <person name="Gloeckner F.O."/>
            <person name="Kube M."/>
            <person name="Bauer M."/>
            <person name="Teeling H."/>
            <person name="Lombardot T."/>
            <person name="Ludwig W."/>
            <person name="Gade D."/>
            <person name="Beck A."/>
            <person name="Borzym K."/>
            <person name="Heitmann K."/>
            <person name="Rabus R."/>
            <person name="Schlesner H."/>
            <person name="Amann R."/>
            <person name="Reinhardt R."/>
        </authorList>
    </citation>
    <scope>NUCLEOTIDE SEQUENCE [LARGE SCALE GENOMIC DNA]</scope>
    <source>
        <strain evidence="2">DSM 10527 / NCIMB 13988 / SH1</strain>
    </source>
</reference>
<gene>
    <name evidence="1" type="ordered locus">RB12150</name>
</gene>